<dbReference type="AlphaFoldDB" id="A0A9X0QH77"/>
<keyword evidence="1" id="KW-0732">Signal</keyword>
<reference evidence="2 3" key="1">
    <citation type="submission" date="2020-08" db="EMBL/GenBank/DDBJ databases">
        <title>Genomic Encyclopedia of Type Strains, Phase IV (KMG-V): Genome sequencing to study the core and pangenomes of soil and plant-associated prokaryotes.</title>
        <authorList>
            <person name="Whitman W."/>
        </authorList>
    </citation>
    <scope>NUCLEOTIDE SEQUENCE [LARGE SCALE GENOMIC DNA]</scope>
    <source>
        <strain evidence="2 3">X5P2</strain>
    </source>
</reference>
<keyword evidence="3" id="KW-1185">Reference proteome</keyword>
<evidence type="ECO:0000313" key="3">
    <source>
        <dbReference type="Proteomes" id="UP000535182"/>
    </source>
</evidence>
<evidence type="ECO:0000313" key="2">
    <source>
        <dbReference type="EMBL" id="MBB5330421.1"/>
    </source>
</evidence>
<protein>
    <recommendedName>
        <fullName evidence="4">ABC transporter substrate-binding protein</fullName>
    </recommendedName>
</protein>
<evidence type="ECO:0008006" key="4">
    <source>
        <dbReference type="Google" id="ProtNLM"/>
    </source>
</evidence>
<accession>A0A9X0QH77</accession>
<feature type="chain" id="PRO_5040877333" description="ABC transporter substrate-binding protein" evidence="1">
    <location>
        <begin position="22"/>
        <end position="49"/>
    </location>
</feature>
<gene>
    <name evidence="2" type="ORF">HDF14_004056</name>
</gene>
<organism evidence="2 3">
    <name type="scientific">Tunturiibacter gelidiferens</name>
    <dbReference type="NCBI Taxonomy" id="3069689"/>
    <lineage>
        <taxon>Bacteria</taxon>
        <taxon>Pseudomonadati</taxon>
        <taxon>Acidobacteriota</taxon>
        <taxon>Terriglobia</taxon>
        <taxon>Terriglobales</taxon>
        <taxon>Acidobacteriaceae</taxon>
        <taxon>Tunturiibacter</taxon>
    </lineage>
</organism>
<dbReference type="EMBL" id="JACHEB010000010">
    <property type="protein sequence ID" value="MBB5330421.1"/>
    <property type="molecule type" value="Genomic_DNA"/>
</dbReference>
<sequence>MRSTMIKTLLTFALFGAIAAAAETDLRVKWRVILWLRVTRYQPAIMNSL</sequence>
<proteinExistence type="predicted"/>
<dbReference type="Proteomes" id="UP000535182">
    <property type="component" value="Unassembled WGS sequence"/>
</dbReference>
<evidence type="ECO:0000256" key="1">
    <source>
        <dbReference type="SAM" id="SignalP"/>
    </source>
</evidence>
<comment type="caution">
    <text evidence="2">The sequence shown here is derived from an EMBL/GenBank/DDBJ whole genome shotgun (WGS) entry which is preliminary data.</text>
</comment>
<name>A0A9X0QH77_9BACT</name>
<feature type="signal peptide" evidence="1">
    <location>
        <begin position="1"/>
        <end position="21"/>
    </location>
</feature>